<reference evidence="3" key="2">
    <citation type="submission" date="2018-04" db="EMBL/GenBank/DDBJ databases">
        <title>OglaRS2 (Oryza glaberrima Reference Sequence Version 2).</title>
        <authorList>
            <person name="Zhang J."/>
            <person name="Kudrna D."/>
            <person name="Lee S."/>
            <person name="Talag J."/>
            <person name="Rajasekar S."/>
            <person name="Wing R.A."/>
        </authorList>
    </citation>
    <scope>NUCLEOTIDE SEQUENCE [LARGE SCALE GENOMIC DNA]</scope>
    <source>
        <strain evidence="3">cv. IRGC 96717</strain>
    </source>
</reference>
<accession>I1P6F9</accession>
<dbReference type="HOGENOM" id="CLU_160282_0_0_1"/>
<proteinExistence type="predicted"/>
<dbReference type="eggNOG" id="KOG0017">
    <property type="taxonomic scope" value="Eukaryota"/>
</dbReference>
<name>I1P6F9_ORYGL</name>
<evidence type="ECO:0000313" key="3">
    <source>
        <dbReference type="Proteomes" id="UP000007306"/>
    </source>
</evidence>
<reference evidence="2" key="1">
    <citation type="submission" date="2015-06" db="UniProtKB">
        <authorList>
            <consortium name="EnsemblPlants"/>
        </authorList>
    </citation>
    <scope>IDENTIFICATION</scope>
</reference>
<dbReference type="AlphaFoldDB" id="I1P6F9"/>
<evidence type="ECO:0000256" key="1">
    <source>
        <dbReference type="SAM" id="MobiDB-lite"/>
    </source>
</evidence>
<evidence type="ECO:0000313" key="2">
    <source>
        <dbReference type="EnsemblPlants" id="ORGLA02G0356500.1"/>
    </source>
</evidence>
<dbReference type="Gramene" id="ORGLA02G0356500.1">
    <property type="protein sequence ID" value="ORGLA02G0356500.1"/>
    <property type="gene ID" value="ORGLA02G0356500"/>
</dbReference>
<dbReference type="STRING" id="4538.I1P6F9"/>
<protein>
    <submittedName>
        <fullName evidence="2">Uncharacterized protein</fullName>
    </submittedName>
</protein>
<keyword evidence="3" id="KW-1185">Reference proteome</keyword>
<dbReference type="Proteomes" id="UP000007306">
    <property type="component" value="Unassembled WGS sequence"/>
</dbReference>
<feature type="compositionally biased region" description="Polar residues" evidence="1">
    <location>
        <begin position="57"/>
        <end position="71"/>
    </location>
</feature>
<feature type="region of interest" description="Disordered" evidence="1">
    <location>
        <begin position="56"/>
        <end position="103"/>
    </location>
</feature>
<organism evidence="2 3">
    <name type="scientific">Oryza glaberrima</name>
    <name type="common">African rice</name>
    <dbReference type="NCBI Taxonomy" id="4538"/>
    <lineage>
        <taxon>Eukaryota</taxon>
        <taxon>Viridiplantae</taxon>
        <taxon>Streptophyta</taxon>
        <taxon>Embryophyta</taxon>
        <taxon>Tracheophyta</taxon>
        <taxon>Spermatophyta</taxon>
        <taxon>Magnoliopsida</taxon>
        <taxon>Liliopsida</taxon>
        <taxon>Poales</taxon>
        <taxon>Poaceae</taxon>
        <taxon>BOP clade</taxon>
        <taxon>Oryzoideae</taxon>
        <taxon>Oryzeae</taxon>
        <taxon>Oryzinae</taxon>
        <taxon>Oryza</taxon>
    </lineage>
</organism>
<sequence>MTWRKFRTDRASKAVMAVEEVQALRKEFDAQQASNHQQPACKKVRKDLYCAFHGRSSHTTEQCRNIRQRGNAQDPRPQQGATVEAPREAVQEQTPPAEQRQDV</sequence>
<dbReference type="EnsemblPlants" id="ORGLA02G0356500.1">
    <property type="protein sequence ID" value="ORGLA02G0356500.1"/>
    <property type="gene ID" value="ORGLA02G0356500"/>
</dbReference>